<protein>
    <submittedName>
        <fullName evidence="2">Uncharacterized protein</fullName>
    </submittedName>
</protein>
<sequence>MAETEPKATPATIVEAADKDFVMILSDDPVNSLTVKDLPMGHWKDADKQAATRIIEMFKEKAPSMPQQVRDEILGLLKRGAFHHNKNSRTKPSYHPLVEKMWGKQVKGQKTSKR</sequence>
<evidence type="ECO:0000256" key="1">
    <source>
        <dbReference type="SAM" id="MobiDB-lite"/>
    </source>
</evidence>
<evidence type="ECO:0000313" key="3">
    <source>
        <dbReference type="Proteomes" id="UP000604273"/>
    </source>
</evidence>
<accession>A0A8H4SR48</accession>
<dbReference type="OrthoDB" id="5023630at2759"/>
<evidence type="ECO:0000313" key="2">
    <source>
        <dbReference type="EMBL" id="KAF4944188.1"/>
    </source>
</evidence>
<feature type="region of interest" description="Disordered" evidence="1">
    <location>
        <begin position="84"/>
        <end position="114"/>
    </location>
</feature>
<dbReference type="AlphaFoldDB" id="A0A8H4SR48"/>
<organism evidence="2 3">
    <name type="scientific">Fusarium gaditjirri</name>
    <dbReference type="NCBI Taxonomy" id="282569"/>
    <lineage>
        <taxon>Eukaryota</taxon>
        <taxon>Fungi</taxon>
        <taxon>Dikarya</taxon>
        <taxon>Ascomycota</taxon>
        <taxon>Pezizomycotina</taxon>
        <taxon>Sordariomycetes</taxon>
        <taxon>Hypocreomycetidae</taxon>
        <taxon>Hypocreales</taxon>
        <taxon>Nectriaceae</taxon>
        <taxon>Fusarium</taxon>
        <taxon>Fusarium nisikadoi species complex</taxon>
    </lineage>
</organism>
<comment type="caution">
    <text evidence="2">The sequence shown here is derived from an EMBL/GenBank/DDBJ whole genome shotgun (WGS) entry which is preliminary data.</text>
</comment>
<gene>
    <name evidence="2" type="ORF">FGADI_12861</name>
</gene>
<keyword evidence="3" id="KW-1185">Reference proteome</keyword>
<reference evidence="2" key="2">
    <citation type="submission" date="2020-05" db="EMBL/GenBank/DDBJ databases">
        <authorList>
            <person name="Kim H.-S."/>
            <person name="Proctor R.H."/>
            <person name="Brown D.W."/>
        </authorList>
    </citation>
    <scope>NUCLEOTIDE SEQUENCE</scope>
    <source>
        <strain evidence="2">NRRL 45417</strain>
    </source>
</reference>
<name>A0A8H4SR48_9HYPO</name>
<dbReference type="EMBL" id="JABFAI010000454">
    <property type="protein sequence ID" value="KAF4944188.1"/>
    <property type="molecule type" value="Genomic_DNA"/>
</dbReference>
<proteinExistence type="predicted"/>
<dbReference type="Proteomes" id="UP000604273">
    <property type="component" value="Unassembled WGS sequence"/>
</dbReference>
<reference evidence="2" key="1">
    <citation type="journal article" date="2020" name="BMC Genomics">
        <title>Correction to: Identification and distribution of gene clusters required for synthesis of sphingolipid metabolism inhibitors in diverse species of the filamentous fungus Fusarium.</title>
        <authorList>
            <person name="Kim H.S."/>
            <person name="Lohmar J.M."/>
            <person name="Busman M."/>
            <person name="Brown D.W."/>
            <person name="Naumann T.A."/>
            <person name="Divon H.H."/>
            <person name="Lysoe E."/>
            <person name="Uhlig S."/>
            <person name="Proctor R.H."/>
        </authorList>
    </citation>
    <scope>NUCLEOTIDE SEQUENCE</scope>
    <source>
        <strain evidence="2">NRRL 45417</strain>
    </source>
</reference>